<dbReference type="EMBL" id="QGML01000956">
    <property type="protein sequence ID" value="TVY90169.1"/>
    <property type="molecule type" value="Genomic_DNA"/>
</dbReference>
<protein>
    <recommendedName>
        <fullName evidence="7">Ferric oxidoreductase domain-containing protein</fullName>
    </recommendedName>
</protein>
<keyword evidence="5 6" id="KW-0472">Membrane</keyword>
<organism evidence="8 9">
    <name type="scientific">Lachnellula willkommii</name>
    <dbReference type="NCBI Taxonomy" id="215461"/>
    <lineage>
        <taxon>Eukaryota</taxon>
        <taxon>Fungi</taxon>
        <taxon>Dikarya</taxon>
        <taxon>Ascomycota</taxon>
        <taxon>Pezizomycotina</taxon>
        <taxon>Leotiomycetes</taxon>
        <taxon>Helotiales</taxon>
        <taxon>Lachnaceae</taxon>
        <taxon>Lachnellula</taxon>
    </lineage>
</organism>
<dbReference type="Pfam" id="PF01794">
    <property type="entry name" value="Ferric_reduct"/>
    <property type="match status" value="1"/>
</dbReference>
<evidence type="ECO:0000313" key="9">
    <source>
        <dbReference type="Proteomes" id="UP000315522"/>
    </source>
</evidence>
<comment type="caution">
    <text evidence="8">The sequence shown here is derived from an EMBL/GenBank/DDBJ whole genome shotgun (WGS) entry which is preliminary data.</text>
</comment>
<dbReference type="GO" id="GO:0016491">
    <property type="term" value="F:oxidoreductase activity"/>
    <property type="evidence" value="ECO:0007669"/>
    <property type="project" value="UniProtKB-ARBA"/>
</dbReference>
<evidence type="ECO:0000256" key="6">
    <source>
        <dbReference type="SAM" id="Phobius"/>
    </source>
</evidence>
<keyword evidence="9" id="KW-1185">Reference proteome</keyword>
<accession>A0A559MB30</accession>
<evidence type="ECO:0000256" key="2">
    <source>
        <dbReference type="ARBA" id="ARBA00022692"/>
    </source>
</evidence>
<dbReference type="InterPro" id="IPR013130">
    <property type="entry name" value="Fe3_Rdtase_TM_dom"/>
</dbReference>
<feature type="transmembrane region" description="Helical" evidence="6">
    <location>
        <begin position="12"/>
        <end position="29"/>
    </location>
</feature>
<evidence type="ECO:0000259" key="7">
    <source>
        <dbReference type="Pfam" id="PF01794"/>
    </source>
</evidence>
<evidence type="ECO:0000256" key="3">
    <source>
        <dbReference type="ARBA" id="ARBA00022989"/>
    </source>
</evidence>
<keyword evidence="4" id="KW-0406">Ion transport</keyword>
<dbReference type="GO" id="GO:0016020">
    <property type="term" value="C:membrane"/>
    <property type="evidence" value="ECO:0007669"/>
    <property type="project" value="UniProtKB-SubCell"/>
</dbReference>
<evidence type="ECO:0000313" key="8">
    <source>
        <dbReference type="EMBL" id="TVY90169.1"/>
    </source>
</evidence>
<evidence type="ECO:0000256" key="4">
    <source>
        <dbReference type="ARBA" id="ARBA00023065"/>
    </source>
</evidence>
<dbReference type="GO" id="GO:0006811">
    <property type="term" value="P:monoatomic ion transport"/>
    <property type="evidence" value="ECO:0007669"/>
    <property type="project" value="UniProtKB-KW"/>
</dbReference>
<dbReference type="Proteomes" id="UP000315522">
    <property type="component" value="Unassembled WGS sequence"/>
</dbReference>
<name>A0A559MB30_9HELO</name>
<gene>
    <name evidence="8" type="ORF">LAWI1_G005273</name>
</gene>
<sequence>MSTIHASTRTTRYHALLVLALLVGNVICLMDGRTKMVQRTGLLSIVNLVPLALGSHMNSVVSCYGLEYDAYNATHRWMGRVAVIEGVIHVILAMVSHAPDLHSSTQVAALVVSLPPSRRGLLTK</sequence>
<comment type="subcellular location">
    <subcellularLocation>
        <location evidence="1">Membrane</location>
        <topology evidence="1">Multi-pass membrane protein</topology>
    </subcellularLocation>
</comment>
<keyword evidence="4" id="KW-0813">Transport</keyword>
<keyword evidence="3 6" id="KW-1133">Transmembrane helix</keyword>
<feature type="domain" description="Ferric oxidoreductase" evidence="7">
    <location>
        <begin position="40"/>
        <end position="100"/>
    </location>
</feature>
<evidence type="ECO:0000256" key="5">
    <source>
        <dbReference type="ARBA" id="ARBA00023136"/>
    </source>
</evidence>
<evidence type="ECO:0000256" key="1">
    <source>
        <dbReference type="ARBA" id="ARBA00004141"/>
    </source>
</evidence>
<proteinExistence type="predicted"/>
<dbReference type="AlphaFoldDB" id="A0A559MB30"/>
<keyword evidence="2 6" id="KW-0812">Transmembrane</keyword>
<reference evidence="8 9" key="1">
    <citation type="submission" date="2018-05" db="EMBL/GenBank/DDBJ databases">
        <title>Genome sequencing and assembly of the regulated plant pathogen Lachnellula willkommii and related sister species for the development of diagnostic species identification markers.</title>
        <authorList>
            <person name="Giroux E."/>
            <person name="Bilodeau G."/>
        </authorList>
    </citation>
    <scope>NUCLEOTIDE SEQUENCE [LARGE SCALE GENOMIC DNA]</scope>
    <source>
        <strain evidence="8 9">CBS 172.35</strain>
    </source>
</reference>